<evidence type="ECO:0000313" key="2">
    <source>
        <dbReference type="Proteomes" id="UP000244682"/>
    </source>
</evidence>
<gene>
    <name evidence="1" type="ORF">AM380_08700</name>
</gene>
<sequence length="72" mass="8368">MKINQENQFIDFRLITQSRKNHVLSCFVSNIKAAVRSGENQTFILLIRFSAVALRLSNSRNNISSNFFWNAF</sequence>
<organism evidence="1 2">
    <name type="scientific">Morganella morganii</name>
    <name type="common">Proteus morganii</name>
    <dbReference type="NCBI Taxonomy" id="582"/>
    <lineage>
        <taxon>Bacteria</taxon>
        <taxon>Pseudomonadati</taxon>
        <taxon>Pseudomonadota</taxon>
        <taxon>Gammaproteobacteria</taxon>
        <taxon>Enterobacterales</taxon>
        <taxon>Morganellaceae</taxon>
        <taxon>Morganella</taxon>
    </lineage>
</organism>
<dbReference type="AlphaFoldDB" id="A0AAU8ZLQ2"/>
<protein>
    <submittedName>
        <fullName evidence="1">Uncharacterized protein</fullName>
    </submittedName>
</protein>
<proteinExistence type="predicted"/>
<accession>A0AAU8ZLQ2</accession>
<dbReference type="Proteomes" id="UP000244682">
    <property type="component" value="Chromosome"/>
</dbReference>
<reference evidence="1 2" key="1">
    <citation type="submission" date="2018-04" db="EMBL/GenBank/DDBJ databases">
        <title>Whole genome sequencing of Morganella morganii AR_0133.</title>
        <authorList>
            <person name="Conlan S."/>
            <person name="Thomas P.J."/>
            <person name="Mullikin J."/>
            <person name="Frank K.M."/>
            <person name="Segre J.A."/>
        </authorList>
    </citation>
    <scope>NUCLEOTIDE SEQUENCE [LARGE SCALE GENOMIC DNA]</scope>
    <source>
        <strain evidence="1 2">AR_0133</strain>
    </source>
</reference>
<name>A0AAU8ZLQ2_MORMO</name>
<dbReference type="EMBL" id="CP028956">
    <property type="protein sequence ID" value="AWC93701.1"/>
    <property type="molecule type" value="Genomic_DNA"/>
</dbReference>
<evidence type="ECO:0000313" key="1">
    <source>
        <dbReference type="EMBL" id="AWC93701.1"/>
    </source>
</evidence>